<dbReference type="EMBL" id="SMKO01000077">
    <property type="protein sequence ID" value="TDD01447.1"/>
    <property type="molecule type" value="Genomic_DNA"/>
</dbReference>
<keyword evidence="1" id="KW-0472">Membrane</keyword>
<gene>
    <name evidence="2" type="ORF">E1292_25920</name>
</gene>
<name>A0A4R4VD26_9ACTN</name>
<evidence type="ECO:0000313" key="3">
    <source>
        <dbReference type="Proteomes" id="UP000295258"/>
    </source>
</evidence>
<evidence type="ECO:0000256" key="1">
    <source>
        <dbReference type="SAM" id="Phobius"/>
    </source>
</evidence>
<protein>
    <submittedName>
        <fullName evidence="2">Uncharacterized protein</fullName>
    </submittedName>
</protein>
<reference evidence="2 3" key="1">
    <citation type="submission" date="2019-03" db="EMBL/GenBank/DDBJ databases">
        <title>Draft genome sequences of novel Actinobacteria.</title>
        <authorList>
            <person name="Sahin N."/>
            <person name="Ay H."/>
            <person name="Saygin H."/>
        </authorList>
    </citation>
    <scope>NUCLEOTIDE SEQUENCE [LARGE SCALE GENOMIC DNA]</scope>
    <source>
        <strain evidence="2 3">KC310</strain>
    </source>
</reference>
<keyword evidence="1" id="KW-1133">Transmembrane helix</keyword>
<feature type="transmembrane region" description="Helical" evidence="1">
    <location>
        <begin position="158"/>
        <end position="184"/>
    </location>
</feature>
<proteinExistence type="predicted"/>
<comment type="caution">
    <text evidence="2">The sequence shown here is derived from an EMBL/GenBank/DDBJ whole genome shotgun (WGS) entry which is preliminary data.</text>
</comment>
<dbReference type="RefSeq" id="WP_132597813.1">
    <property type="nucleotide sequence ID" value="NZ_SMKO01000077.1"/>
</dbReference>
<sequence>MPLPDMMAPPGEGRQGVFVMRDSVMRQVRRYRFDRNPLRRRSDRLESLALLIAVLLLLLSVWPAVAAGRQTYQNAAGAGAGGRLQVDATLLADVPVSPTSFGSVPRGGPAEARWTMPSGQEHTGQVRAPALAKAGTKVRLWVDETGRPTLPPPTAVEIHVTGVVTGMLVMLAAVAAVLTALAGFRWLVDRGRYRAWEDAWSLVDERRRRRS</sequence>
<evidence type="ECO:0000313" key="2">
    <source>
        <dbReference type="EMBL" id="TDD01447.1"/>
    </source>
</evidence>
<dbReference type="InterPro" id="IPR039708">
    <property type="entry name" value="MT1774/Rv1733c-like"/>
</dbReference>
<dbReference type="PANTHER" id="PTHR42305:SF1">
    <property type="entry name" value="MEMBRANE PROTEIN RV1733C-RELATED"/>
    <property type="match status" value="1"/>
</dbReference>
<organism evidence="2 3">
    <name type="scientific">Nonomuraea deserti</name>
    <dbReference type="NCBI Taxonomy" id="1848322"/>
    <lineage>
        <taxon>Bacteria</taxon>
        <taxon>Bacillati</taxon>
        <taxon>Actinomycetota</taxon>
        <taxon>Actinomycetes</taxon>
        <taxon>Streptosporangiales</taxon>
        <taxon>Streptosporangiaceae</taxon>
        <taxon>Nonomuraea</taxon>
    </lineage>
</organism>
<accession>A0A4R4VD26</accession>
<dbReference type="AlphaFoldDB" id="A0A4R4VD26"/>
<keyword evidence="3" id="KW-1185">Reference proteome</keyword>
<dbReference type="PANTHER" id="PTHR42305">
    <property type="entry name" value="MEMBRANE PROTEIN RV1733C-RELATED"/>
    <property type="match status" value="1"/>
</dbReference>
<dbReference type="Proteomes" id="UP000295258">
    <property type="component" value="Unassembled WGS sequence"/>
</dbReference>
<keyword evidence="1" id="KW-0812">Transmembrane</keyword>